<feature type="compositionally biased region" description="Polar residues" evidence="1">
    <location>
        <begin position="1"/>
        <end position="12"/>
    </location>
</feature>
<evidence type="ECO:0000256" key="1">
    <source>
        <dbReference type="SAM" id="MobiDB-lite"/>
    </source>
</evidence>
<feature type="region of interest" description="Disordered" evidence="1">
    <location>
        <begin position="78"/>
        <end position="113"/>
    </location>
</feature>
<feature type="region of interest" description="Disordered" evidence="1">
    <location>
        <begin position="1"/>
        <end position="25"/>
    </location>
</feature>
<evidence type="ECO:0000313" key="2">
    <source>
        <dbReference type="EMBL" id="EKX60490.1"/>
    </source>
</evidence>
<name>L1KJ34_9ACTN</name>
<evidence type="ECO:0000313" key="3">
    <source>
        <dbReference type="Proteomes" id="UP000010411"/>
    </source>
</evidence>
<feature type="compositionally biased region" description="Basic and acidic residues" evidence="1">
    <location>
        <begin position="14"/>
        <end position="25"/>
    </location>
</feature>
<dbReference type="EMBL" id="AEJC01000649">
    <property type="protein sequence ID" value="EKX60490.1"/>
    <property type="molecule type" value="Genomic_DNA"/>
</dbReference>
<dbReference type="AlphaFoldDB" id="L1KJ34"/>
<protein>
    <submittedName>
        <fullName evidence="2">Uncharacterized protein</fullName>
    </submittedName>
</protein>
<keyword evidence="3" id="KW-1185">Reference proteome</keyword>
<proteinExistence type="predicted"/>
<organism evidence="2 3">
    <name type="scientific">Streptomyces ipomoeae 91-03</name>
    <dbReference type="NCBI Taxonomy" id="698759"/>
    <lineage>
        <taxon>Bacteria</taxon>
        <taxon>Bacillati</taxon>
        <taxon>Actinomycetota</taxon>
        <taxon>Actinomycetes</taxon>
        <taxon>Kitasatosporales</taxon>
        <taxon>Streptomycetaceae</taxon>
        <taxon>Streptomyces</taxon>
    </lineage>
</organism>
<comment type="caution">
    <text evidence="2">The sequence shown here is derived from an EMBL/GenBank/DDBJ whole genome shotgun (WGS) entry which is preliminary data.</text>
</comment>
<sequence>MSASVWSRTAEGTATKHAEHPRMTNGREEAAFLLPCGFPVQAESASRDLLTTNRQGSGRELTPTPCALQIWAVRSRAGPGPSLRWRERRATTRRPRSGSVTVRGPRAGGLAAR</sequence>
<accession>L1KJ34</accession>
<gene>
    <name evidence="2" type="ORF">STRIP9103_00983</name>
</gene>
<dbReference type="PATRIC" id="fig|698759.3.peg.8801"/>
<dbReference type="Proteomes" id="UP000010411">
    <property type="component" value="Unassembled WGS sequence"/>
</dbReference>
<reference evidence="2 3" key="1">
    <citation type="submission" date="2012-11" db="EMBL/GenBank/DDBJ databases">
        <authorList>
            <person name="Huguet-Tapia J.C."/>
            <person name="Durkin A.S."/>
            <person name="Pettis G.S."/>
            <person name="Badger J.H."/>
        </authorList>
    </citation>
    <scope>NUCLEOTIDE SEQUENCE [LARGE SCALE GENOMIC DNA]</scope>
    <source>
        <strain evidence="2 3">91-03</strain>
    </source>
</reference>